<accession>A0A7Y8GXW4</accession>
<dbReference type="Proteomes" id="UP000545507">
    <property type="component" value="Unassembled WGS sequence"/>
</dbReference>
<keyword evidence="2" id="KW-1185">Reference proteome</keyword>
<reference evidence="1 2" key="1">
    <citation type="submission" date="2019-09" db="EMBL/GenBank/DDBJ databases">
        <title>Hydrogenophaga aromatica sp. nov., isolated from a para-xylene-degrading enrichment culture.</title>
        <authorList>
            <person name="Tancsics A."/>
            <person name="Banerjee S."/>
        </authorList>
    </citation>
    <scope>NUCLEOTIDE SEQUENCE [LARGE SCALE GENOMIC DNA]</scope>
    <source>
        <strain evidence="1 2">D2P1</strain>
    </source>
</reference>
<dbReference type="AlphaFoldDB" id="A0A7Y8GXW4"/>
<sequence>MNRSKPPKVLEVRPAGEDHQVVSLSGGAGRYRRSPCPGCPWVVANAGTFPTEAFRHSARTAVDMSQHVFACHESGAARPASCAGFLLRGAEHNLSVRLAQLQDRLDLSDVREDGRALFDSYRDMAVANGVGEDEECLRQCR</sequence>
<proteinExistence type="predicted"/>
<organism evidence="1 2">
    <name type="scientific">Hydrogenophaga aromaticivorans</name>
    <dbReference type="NCBI Taxonomy" id="2610898"/>
    <lineage>
        <taxon>Bacteria</taxon>
        <taxon>Pseudomonadati</taxon>
        <taxon>Pseudomonadota</taxon>
        <taxon>Betaproteobacteria</taxon>
        <taxon>Burkholderiales</taxon>
        <taxon>Comamonadaceae</taxon>
        <taxon>Hydrogenophaga</taxon>
    </lineage>
</organism>
<comment type="caution">
    <text evidence="1">The sequence shown here is derived from an EMBL/GenBank/DDBJ whole genome shotgun (WGS) entry which is preliminary data.</text>
</comment>
<dbReference type="InterPro" id="IPR046250">
    <property type="entry name" value="DUF6283"/>
</dbReference>
<dbReference type="RefSeq" id="WP_177135946.1">
    <property type="nucleotide sequence ID" value="NZ_VYGV01000011.1"/>
</dbReference>
<dbReference type="EMBL" id="VYGV01000011">
    <property type="protein sequence ID" value="NWF46038.1"/>
    <property type="molecule type" value="Genomic_DNA"/>
</dbReference>
<gene>
    <name evidence="1" type="ORF">F3K02_12365</name>
</gene>
<protein>
    <submittedName>
        <fullName evidence="1">Uncharacterized protein</fullName>
    </submittedName>
</protein>
<evidence type="ECO:0000313" key="2">
    <source>
        <dbReference type="Proteomes" id="UP000545507"/>
    </source>
</evidence>
<name>A0A7Y8GXW4_9BURK</name>
<evidence type="ECO:0000313" key="1">
    <source>
        <dbReference type="EMBL" id="NWF46038.1"/>
    </source>
</evidence>
<dbReference type="Pfam" id="PF19800">
    <property type="entry name" value="DUF6283"/>
    <property type="match status" value="1"/>
</dbReference>